<dbReference type="SUPFAM" id="SSF53067">
    <property type="entry name" value="Actin-like ATPase domain"/>
    <property type="match status" value="1"/>
</dbReference>
<dbReference type="Gene3D" id="3.30.420.40">
    <property type="match status" value="2"/>
</dbReference>
<dbReference type="Pfam" id="PF00480">
    <property type="entry name" value="ROK"/>
    <property type="match status" value="1"/>
</dbReference>
<dbReference type="CDD" id="cd24066">
    <property type="entry name" value="ASKHA_NBD_ROK_EcFRK-like"/>
    <property type="match status" value="1"/>
</dbReference>
<proteinExistence type="inferred from homology"/>
<gene>
    <name evidence="2" type="ORF">BN1208_0082</name>
</gene>
<evidence type="ECO:0000313" key="3">
    <source>
        <dbReference type="Proteomes" id="UP000064007"/>
    </source>
</evidence>
<dbReference type="PROSITE" id="PS01125">
    <property type="entry name" value="ROK"/>
    <property type="match status" value="1"/>
</dbReference>
<dbReference type="InterPro" id="IPR049874">
    <property type="entry name" value="ROK_cs"/>
</dbReference>
<dbReference type="GO" id="GO:0008761">
    <property type="term" value="F:UDP-N-acetylglucosamine 2-epimerase activity"/>
    <property type="evidence" value="ECO:0007669"/>
    <property type="project" value="TreeGrafter"/>
</dbReference>
<sequence length="300" mass="32123">MTSNYHIGIDLGGTKIEVAVLDSQDKIVFRERLLTEAHLGSEHIFNQIHSLYKKALISIQNKTHSLGLGTPGSISKKTHLLKNSNTLCLNSLPLQSLLEDKLVHDIVIENDANCFALAEALMGAGKGYPSVFGVIMGTGCGGGIVFDGKIRQGPQNIAGEWGHMVIDPQGYPCYCGANGCVESFISGGGLEKRIQDKTGKTLSAIDFFNAPSKDEALKNIKQDFYARFGQALANLINILDPDIVVLGGGLSNEKSLYKEGIDEVYSRIFNDTPSTPIVKNMLGDSAGVIGAALIGRGLTQ</sequence>
<organism evidence="2 3">
    <name type="scientific">Candidatus Methylopumilus planktonicus</name>
    <dbReference type="NCBI Taxonomy" id="1581557"/>
    <lineage>
        <taxon>Bacteria</taxon>
        <taxon>Pseudomonadati</taxon>
        <taxon>Pseudomonadota</taxon>
        <taxon>Betaproteobacteria</taxon>
        <taxon>Nitrosomonadales</taxon>
        <taxon>Methylophilaceae</taxon>
        <taxon>Candidatus Methylopumilus</taxon>
    </lineage>
</organism>
<dbReference type="EMBL" id="LN827929">
    <property type="protein sequence ID" value="CEZ18978.1"/>
    <property type="molecule type" value="Genomic_DNA"/>
</dbReference>
<dbReference type="InterPro" id="IPR000600">
    <property type="entry name" value="ROK"/>
</dbReference>
<dbReference type="PANTHER" id="PTHR18964:SF149">
    <property type="entry name" value="BIFUNCTIONAL UDP-N-ACETYLGLUCOSAMINE 2-EPIMERASE_N-ACETYLMANNOSAMINE KINASE"/>
    <property type="match status" value="1"/>
</dbReference>
<name>A0A0D6EU67_9PROT</name>
<dbReference type="STRING" id="1581557.BN1208_0082"/>
<dbReference type="GO" id="GO:0009384">
    <property type="term" value="F:N-acylmannosamine kinase activity"/>
    <property type="evidence" value="ECO:0007669"/>
    <property type="project" value="TreeGrafter"/>
</dbReference>
<protein>
    <submittedName>
        <fullName evidence="2">ROK</fullName>
    </submittedName>
</protein>
<comment type="similarity">
    <text evidence="1">Belongs to the ROK (NagC/XylR) family.</text>
</comment>
<dbReference type="PANTHER" id="PTHR18964">
    <property type="entry name" value="ROK (REPRESSOR, ORF, KINASE) FAMILY"/>
    <property type="match status" value="1"/>
</dbReference>
<keyword evidence="3" id="KW-1185">Reference proteome</keyword>
<dbReference type="InterPro" id="IPR043129">
    <property type="entry name" value="ATPase_NBD"/>
</dbReference>
<evidence type="ECO:0000256" key="1">
    <source>
        <dbReference type="ARBA" id="ARBA00006479"/>
    </source>
</evidence>
<evidence type="ECO:0000313" key="2">
    <source>
        <dbReference type="EMBL" id="CEZ18978.1"/>
    </source>
</evidence>
<dbReference type="AlphaFoldDB" id="A0A0D6EU67"/>
<dbReference type="OrthoDB" id="9810372at2"/>
<dbReference type="HOGENOM" id="CLU_036604_0_3_4"/>
<dbReference type="RefSeq" id="WP_046486683.1">
    <property type="nucleotide sequence ID" value="NZ_LN827929.1"/>
</dbReference>
<reference evidence="3" key="1">
    <citation type="submission" date="2014-12" db="EMBL/GenBank/DDBJ databases">
        <authorList>
            <person name="Salcher M.M."/>
        </authorList>
    </citation>
    <scope>NUCLEOTIDE SEQUENCE [LARGE SCALE GENOMIC DNA]</scope>
    <source>
        <strain evidence="3">MMS-10A-171</strain>
    </source>
</reference>
<dbReference type="Proteomes" id="UP000064007">
    <property type="component" value="Chromosome 1"/>
</dbReference>
<dbReference type="KEGG" id="mbat:BN1208_0082"/>
<accession>A0A0D6EU67</accession>